<dbReference type="InterPro" id="IPR050270">
    <property type="entry name" value="DegV_domain_contain"/>
</dbReference>
<dbReference type="RefSeq" id="WP_186919866.1">
    <property type="nucleotide sequence ID" value="NZ_JACOPQ010000012.1"/>
</dbReference>
<dbReference type="EMBL" id="JACOPQ010000012">
    <property type="protein sequence ID" value="MBC5738068.1"/>
    <property type="molecule type" value="Genomic_DNA"/>
</dbReference>
<evidence type="ECO:0000313" key="3">
    <source>
        <dbReference type="Proteomes" id="UP000607645"/>
    </source>
</evidence>
<accession>A0A8J6JL72</accession>
<keyword evidence="3" id="KW-1185">Reference proteome</keyword>
<gene>
    <name evidence="2" type="ORF">H8S62_13730</name>
</gene>
<dbReference type="Gene3D" id="3.30.1180.10">
    <property type="match status" value="1"/>
</dbReference>
<sequence>MIRIVTDSTSDLSRERREELNIESLPLSVHFGEETFRDGVDITNREFYERLARVETLPTTAQVNPEEFAALFRKYLDQGDEVVGIFISGAMSGTCQSAAIARDMVDGEAHIFIVDSHTVTFALGLLVETAVLLRDQGLSAREIAARIEELSGRTRLLAVVDTLKYLKMGGRIRAATAVVGGLLGISPIITIENGLVESIGKARGRKAAFQWIERRMESEQPDLSLPVSFGHSNSPEAMAECQAYFADRVAGAAVLGMDIGSVVGTHVGPGATGIVYFVKR</sequence>
<dbReference type="PANTHER" id="PTHR33434">
    <property type="entry name" value="DEGV DOMAIN-CONTAINING PROTEIN DR_1986-RELATED"/>
    <property type="match status" value="1"/>
</dbReference>
<dbReference type="InterPro" id="IPR043168">
    <property type="entry name" value="DegV_C"/>
</dbReference>
<evidence type="ECO:0000256" key="1">
    <source>
        <dbReference type="ARBA" id="ARBA00023121"/>
    </source>
</evidence>
<proteinExistence type="predicted"/>
<evidence type="ECO:0000313" key="2">
    <source>
        <dbReference type="EMBL" id="MBC5738068.1"/>
    </source>
</evidence>
<keyword evidence="1" id="KW-0446">Lipid-binding</keyword>
<dbReference type="Proteomes" id="UP000607645">
    <property type="component" value="Unassembled WGS sequence"/>
</dbReference>
<dbReference type="AlphaFoldDB" id="A0A8J6JL72"/>
<dbReference type="NCBIfam" id="TIGR00762">
    <property type="entry name" value="DegV"/>
    <property type="match status" value="1"/>
</dbReference>
<dbReference type="SUPFAM" id="SSF82549">
    <property type="entry name" value="DAK1/DegV-like"/>
    <property type="match status" value="1"/>
</dbReference>
<organism evidence="2 3">
    <name type="scientific">Lawsonibacter faecis</name>
    <dbReference type="NCBI Taxonomy" id="2763052"/>
    <lineage>
        <taxon>Bacteria</taxon>
        <taxon>Bacillati</taxon>
        <taxon>Bacillota</taxon>
        <taxon>Clostridia</taxon>
        <taxon>Eubacteriales</taxon>
        <taxon>Oscillospiraceae</taxon>
        <taxon>Lawsonibacter</taxon>
    </lineage>
</organism>
<dbReference type="Pfam" id="PF02645">
    <property type="entry name" value="DegV"/>
    <property type="match status" value="1"/>
</dbReference>
<dbReference type="Gene3D" id="3.40.50.10170">
    <property type="match status" value="1"/>
</dbReference>
<reference evidence="2" key="1">
    <citation type="submission" date="2020-08" db="EMBL/GenBank/DDBJ databases">
        <title>Genome public.</title>
        <authorList>
            <person name="Liu C."/>
            <person name="Sun Q."/>
        </authorList>
    </citation>
    <scope>NUCLEOTIDE SEQUENCE</scope>
    <source>
        <strain evidence="2">NSJ-52</strain>
    </source>
</reference>
<dbReference type="PANTHER" id="PTHR33434:SF2">
    <property type="entry name" value="FATTY ACID-BINDING PROTEIN TM_1468"/>
    <property type="match status" value="1"/>
</dbReference>
<dbReference type="InterPro" id="IPR003797">
    <property type="entry name" value="DegV"/>
</dbReference>
<name>A0A8J6JL72_9FIRM</name>
<comment type="caution">
    <text evidence="2">The sequence shown here is derived from an EMBL/GenBank/DDBJ whole genome shotgun (WGS) entry which is preliminary data.</text>
</comment>
<dbReference type="GO" id="GO:0008289">
    <property type="term" value="F:lipid binding"/>
    <property type="evidence" value="ECO:0007669"/>
    <property type="project" value="UniProtKB-KW"/>
</dbReference>
<protein>
    <submittedName>
        <fullName evidence="2">DegV family protein</fullName>
    </submittedName>
</protein>
<dbReference type="PROSITE" id="PS51482">
    <property type="entry name" value="DEGV"/>
    <property type="match status" value="1"/>
</dbReference>